<dbReference type="Proteomes" id="UP000267535">
    <property type="component" value="Unassembled WGS sequence"/>
</dbReference>
<dbReference type="RefSeq" id="WP_124925474.1">
    <property type="nucleotide sequence ID" value="NZ_BMOH01000005.1"/>
</dbReference>
<keyword evidence="2" id="KW-1185">Reference proteome</keyword>
<evidence type="ECO:0000313" key="1">
    <source>
        <dbReference type="EMBL" id="RRD00004.1"/>
    </source>
</evidence>
<dbReference type="AlphaFoldDB" id="A0A3P1SS44"/>
<dbReference type="EMBL" id="RQXV01000003">
    <property type="protein sequence ID" value="RRD00004.1"/>
    <property type="molecule type" value="Genomic_DNA"/>
</dbReference>
<organism evidence="1 2">
    <name type="scientific">Amphritea balenae</name>
    <dbReference type="NCBI Taxonomy" id="452629"/>
    <lineage>
        <taxon>Bacteria</taxon>
        <taxon>Pseudomonadati</taxon>
        <taxon>Pseudomonadota</taxon>
        <taxon>Gammaproteobacteria</taxon>
        <taxon>Oceanospirillales</taxon>
        <taxon>Oceanospirillaceae</taxon>
        <taxon>Amphritea</taxon>
    </lineage>
</organism>
<dbReference type="Gene3D" id="2.60.120.620">
    <property type="entry name" value="q2cbj1_9rhob like domain"/>
    <property type="match status" value="1"/>
</dbReference>
<protein>
    <recommendedName>
        <fullName evidence="3">Phytanoyl-CoA dioxygenase</fullName>
    </recommendedName>
</protein>
<sequence>MQVHEFGSPITDVQRSQILFNGDLIVFKQLPALAELNRQVDYLIQEIQGHPRSYLLTIEQGREHDSKYLQLMQQIQQTFAENSLFSELFYRALYQVGVDAQANYADKLFLRSVPPLAIKQPDNPLFRGGIRPHRDTWGSNIQQQINWWSPVYPVTEQNSIVFYPAYWDSAVVNSTASWSFDAFCRARKNAEKGQTIGYPYAPQVLEPIEDIKQQVVVIEPGDLLCFSSAHLHASVPNNTGLTRYSYELRSFNLDDIAQQRMPVNVDNAATKPHYNWFNRMSEQSGSEVNL</sequence>
<evidence type="ECO:0000313" key="2">
    <source>
        <dbReference type="Proteomes" id="UP000267535"/>
    </source>
</evidence>
<gene>
    <name evidence="1" type="ORF">EHS89_07260</name>
</gene>
<reference evidence="1 2" key="1">
    <citation type="submission" date="2018-11" db="EMBL/GenBank/DDBJ databases">
        <title>The draft genome sequence of Amphritea balenae JAMM 1525T.</title>
        <authorList>
            <person name="Fang Z."/>
            <person name="Zhang Y."/>
            <person name="Han X."/>
        </authorList>
    </citation>
    <scope>NUCLEOTIDE SEQUENCE [LARGE SCALE GENOMIC DNA]</scope>
    <source>
        <strain evidence="1 2">JAMM 1525</strain>
    </source>
</reference>
<evidence type="ECO:0008006" key="3">
    <source>
        <dbReference type="Google" id="ProtNLM"/>
    </source>
</evidence>
<dbReference type="SUPFAM" id="SSF51197">
    <property type="entry name" value="Clavaminate synthase-like"/>
    <property type="match status" value="1"/>
</dbReference>
<dbReference type="OrthoDB" id="9770845at2"/>
<name>A0A3P1SS44_9GAMM</name>
<comment type="caution">
    <text evidence="1">The sequence shown here is derived from an EMBL/GenBank/DDBJ whole genome shotgun (WGS) entry which is preliminary data.</text>
</comment>
<proteinExistence type="predicted"/>
<accession>A0A3P1SS44</accession>